<protein>
    <submittedName>
        <fullName evidence="2">Uncharacterized protein</fullName>
    </submittedName>
</protein>
<sequence>MRGRKVSHNSDALATCGGEPDNRTTHPHAAIHELYHQASVTLSQHEANTRTGAPRLVKQRDGVSCIRGHSYTSAPTTEDTLLNTLPGRAHLPSQPCSPADTHTPRHLTAAPRHASRVCHTPTWILQATHLPRDGATRPRLDYRHHRRHHHYHHYYHHHNHNHYHRHHNHPSRI</sequence>
<organism evidence="2 3">
    <name type="scientific">Portunus trituberculatus</name>
    <name type="common">Swimming crab</name>
    <name type="synonym">Neptunus trituberculatus</name>
    <dbReference type="NCBI Taxonomy" id="210409"/>
    <lineage>
        <taxon>Eukaryota</taxon>
        <taxon>Metazoa</taxon>
        <taxon>Ecdysozoa</taxon>
        <taxon>Arthropoda</taxon>
        <taxon>Crustacea</taxon>
        <taxon>Multicrustacea</taxon>
        <taxon>Malacostraca</taxon>
        <taxon>Eumalacostraca</taxon>
        <taxon>Eucarida</taxon>
        <taxon>Decapoda</taxon>
        <taxon>Pleocyemata</taxon>
        <taxon>Brachyura</taxon>
        <taxon>Eubrachyura</taxon>
        <taxon>Portunoidea</taxon>
        <taxon>Portunidae</taxon>
        <taxon>Portuninae</taxon>
        <taxon>Portunus</taxon>
    </lineage>
</organism>
<gene>
    <name evidence="2" type="ORF">E2C01_056838</name>
</gene>
<evidence type="ECO:0000313" key="3">
    <source>
        <dbReference type="Proteomes" id="UP000324222"/>
    </source>
</evidence>
<feature type="compositionally biased region" description="Polar residues" evidence="1">
    <location>
        <begin position="70"/>
        <end position="83"/>
    </location>
</feature>
<feature type="region of interest" description="Disordered" evidence="1">
    <location>
        <begin position="68"/>
        <end position="114"/>
    </location>
</feature>
<evidence type="ECO:0000313" key="2">
    <source>
        <dbReference type="EMBL" id="MPC62748.1"/>
    </source>
</evidence>
<reference evidence="2 3" key="1">
    <citation type="submission" date="2019-05" db="EMBL/GenBank/DDBJ databases">
        <title>Another draft genome of Portunus trituberculatus and its Hox gene families provides insights of decapod evolution.</title>
        <authorList>
            <person name="Jeong J.-H."/>
            <person name="Song I."/>
            <person name="Kim S."/>
            <person name="Choi T."/>
            <person name="Kim D."/>
            <person name="Ryu S."/>
            <person name="Kim W."/>
        </authorList>
    </citation>
    <scope>NUCLEOTIDE SEQUENCE [LARGE SCALE GENOMIC DNA]</scope>
    <source>
        <tissue evidence="2">Muscle</tissue>
    </source>
</reference>
<name>A0A5B7H0N6_PORTR</name>
<keyword evidence="3" id="KW-1185">Reference proteome</keyword>
<accession>A0A5B7H0N6</accession>
<dbReference type="EMBL" id="VSRR010020019">
    <property type="protein sequence ID" value="MPC62748.1"/>
    <property type="molecule type" value="Genomic_DNA"/>
</dbReference>
<comment type="caution">
    <text evidence="2">The sequence shown here is derived from an EMBL/GenBank/DDBJ whole genome shotgun (WGS) entry which is preliminary data.</text>
</comment>
<feature type="region of interest" description="Disordered" evidence="1">
    <location>
        <begin position="1"/>
        <end position="26"/>
    </location>
</feature>
<dbReference type="AlphaFoldDB" id="A0A5B7H0N6"/>
<proteinExistence type="predicted"/>
<evidence type="ECO:0000256" key="1">
    <source>
        <dbReference type="SAM" id="MobiDB-lite"/>
    </source>
</evidence>
<dbReference type="Proteomes" id="UP000324222">
    <property type="component" value="Unassembled WGS sequence"/>
</dbReference>